<organism evidence="1 2">
    <name type="scientific">Thermus brockianus</name>
    <dbReference type="NCBI Taxonomy" id="56956"/>
    <lineage>
        <taxon>Bacteria</taxon>
        <taxon>Thermotogati</taxon>
        <taxon>Deinococcota</taxon>
        <taxon>Deinococci</taxon>
        <taxon>Thermales</taxon>
        <taxon>Thermaceae</taxon>
        <taxon>Thermus</taxon>
    </lineage>
</organism>
<keyword evidence="1" id="KW-0614">Plasmid</keyword>
<evidence type="ECO:0000313" key="1">
    <source>
        <dbReference type="EMBL" id="APD10415.1"/>
    </source>
</evidence>
<dbReference type="RefSeq" id="WP_071678104.1">
    <property type="nucleotide sequence ID" value="NZ_CP016313.1"/>
</dbReference>
<name>A0A1J0LY76_THEBO</name>
<dbReference type="OrthoDB" id="32833at2"/>
<dbReference type="Proteomes" id="UP000182993">
    <property type="component" value="Plasmid pTB1"/>
</dbReference>
<geneLocation type="plasmid" evidence="2">
    <name>ptb1</name>
</geneLocation>
<evidence type="ECO:0000313" key="2">
    <source>
        <dbReference type="Proteomes" id="UP000182993"/>
    </source>
</evidence>
<proteinExistence type="predicted"/>
<dbReference type="KEGG" id="tbc:A0O31_02390"/>
<gene>
    <name evidence="1" type="ORF">A0O31_02390</name>
</gene>
<protein>
    <submittedName>
        <fullName evidence="1">Uncharacterized protein</fullName>
    </submittedName>
</protein>
<accession>A0A1J0LY76</accession>
<reference evidence="2" key="1">
    <citation type="submission" date="2016-06" db="EMBL/GenBank/DDBJ databases">
        <title>Whole genome sequencing of Thermus brockianus strain GE-1.</title>
        <authorList>
            <person name="Schaefers C."/>
            <person name="Blank S."/>
            <person name="Wiebusch S."/>
            <person name="Elleuche S."/>
            <person name="Antranikian G."/>
        </authorList>
    </citation>
    <scope>NUCLEOTIDE SEQUENCE [LARGE SCALE GENOMIC DNA]</scope>
    <source>
        <strain evidence="2">GE-1</strain>
        <plasmid evidence="2">ptb1</plasmid>
    </source>
</reference>
<dbReference type="EMBL" id="CP016313">
    <property type="protein sequence ID" value="APD10415.1"/>
    <property type="molecule type" value="Genomic_DNA"/>
</dbReference>
<dbReference type="AlphaFoldDB" id="A0A1J0LY76"/>
<sequence>MDFSRDVLWGRMDGAMGKKAVETPVFLANPRQMDYLYPRERLRFLHPEVARRWAQERRRRRDGDEGEPLQGLDTAPWDWYRETVAVGLYVDQMDGAKKRELLRLAEGDPEVEALQHHDGPAILLCPERILSWAGREGVHPNLVLDKVYYHELGHALMDTGPTPYGELWCRIIEESLANWIAYSRFRGREARWVQRLIQGQPPEYWGYLAVEEGIVDPGDREWWEWLEERALRWQYLWRRPDRDWDEWWYFWRRLWNELGEWGYAFPARGRPPFLLVPGLLPLKPGVRVVEIKSAFVEYNLLRWKKAKQLGEFHDSNMVRIYAGFAEELLLRAVE</sequence>